<reference evidence="2" key="1">
    <citation type="journal article" date="2016" name="Nature">
        <title>Genome evolution in the allotetraploid frog Xenopus laevis.</title>
        <authorList>
            <person name="Session A.M."/>
            <person name="Uno Y."/>
            <person name="Kwon T."/>
            <person name="Chapman J.A."/>
            <person name="Toyoda A."/>
            <person name="Takahashi S."/>
            <person name="Fukui A."/>
            <person name="Hikosaka A."/>
            <person name="Suzuki A."/>
            <person name="Kondo M."/>
            <person name="van Heeringen S.J."/>
            <person name="Quigley I."/>
            <person name="Heinz S."/>
            <person name="Ogino H."/>
            <person name="Ochi H."/>
            <person name="Hellsten U."/>
            <person name="Lyons J.B."/>
            <person name="Simakov O."/>
            <person name="Putnam N."/>
            <person name="Stites J."/>
            <person name="Kuroki Y."/>
            <person name="Tanaka T."/>
            <person name="Michiue T."/>
            <person name="Watanabe M."/>
            <person name="Bogdanovic O."/>
            <person name="Lister R."/>
            <person name="Georgiou G."/>
            <person name="Paranjpe S.S."/>
            <person name="van Kruijsbergen I."/>
            <person name="Shu S."/>
            <person name="Carlson J."/>
            <person name="Kinoshita T."/>
            <person name="Ohta Y."/>
            <person name="Mawaribuchi S."/>
            <person name="Jenkins J."/>
            <person name="Grimwood J."/>
            <person name="Schmutz J."/>
            <person name="Mitros T."/>
            <person name="Mozaffari S.V."/>
            <person name="Suzuki Y."/>
            <person name="Haramoto Y."/>
            <person name="Yamamoto T.S."/>
            <person name="Takagi C."/>
            <person name="Heald R."/>
            <person name="Miller K."/>
            <person name="Haudenschild C."/>
            <person name="Kitzman J."/>
            <person name="Nakayama T."/>
            <person name="Izutsu Y."/>
            <person name="Robert J."/>
            <person name="Fortriede J."/>
            <person name="Burns K."/>
            <person name="Lotay V."/>
            <person name="Karimi K."/>
            <person name="Yasuoka Y."/>
            <person name="Dichmann D.S."/>
            <person name="Flajnik M.F."/>
            <person name="Houston D.W."/>
            <person name="Shendure J."/>
            <person name="DuPasquier L."/>
            <person name="Vize P.D."/>
            <person name="Zorn A.M."/>
            <person name="Ito M."/>
            <person name="Marcotte E.M."/>
            <person name="Wallingford J.B."/>
            <person name="Ito Y."/>
            <person name="Asashima M."/>
            <person name="Ueno N."/>
            <person name="Matsuda Y."/>
            <person name="Veenstra G.J."/>
            <person name="Fujiyama A."/>
            <person name="Harland R.M."/>
            <person name="Taira M."/>
            <person name="Rokhsar D.S."/>
        </authorList>
    </citation>
    <scope>NUCLEOTIDE SEQUENCE [LARGE SCALE GENOMIC DNA]</scope>
    <source>
        <strain evidence="2">J</strain>
    </source>
</reference>
<dbReference type="EMBL" id="CM004475">
    <property type="protein sequence ID" value="OCT79102.1"/>
    <property type="molecule type" value="Genomic_DNA"/>
</dbReference>
<gene>
    <name evidence="1" type="ORF">XELAEV_18030200mg</name>
</gene>
<dbReference type="AlphaFoldDB" id="A0A974CTA7"/>
<organism evidence="1 2">
    <name type="scientific">Xenopus laevis</name>
    <name type="common">African clawed frog</name>
    <dbReference type="NCBI Taxonomy" id="8355"/>
    <lineage>
        <taxon>Eukaryota</taxon>
        <taxon>Metazoa</taxon>
        <taxon>Chordata</taxon>
        <taxon>Craniata</taxon>
        <taxon>Vertebrata</taxon>
        <taxon>Euteleostomi</taxon>
        <taxon>Amphibia</taxon>
        <taxon>Batrachia</taxon>
        <taxon>Anura</taxon>
        <taxon>Pipoidea</taxon>
        <taxon>Pipidae</taxon>
        <taxon>Xenopodinae</taxon>
        <taxon>Xenopus</taxon>
        <taxon>Xenopus</taxon>
    </lineage>
</organism>
<evidence type="ECO:0000313" key="2">
    <source>
        <dbReference type="Proteomes" id="UP000694892"/>
    </source>
</evidence>
<sequence>MGESVTFPRKIHNGLQNIFFTQDNFFSLQMPKKILSDNFVLATFLSLQFFCPKSMGVKIVLSQRIFM</sequence>
<accession>A0A974CTA7</accession>
<dbReference type="Proteomes" id="UP000694892">
    <property type="component" value="Chromosome 5S"/>
</dbReference>
<name>A0A974CTA7_XENLA</name>
<proteinExistence type="predicted"/>
<evidence type="ECO:0000313" key="1">
    <source>
        <dbReference type="EMBL" id="OCT79102.1"/>
    </source>
</evidence>
<protein>
    <submittedName>
        <fullName evidence="1">Uncharacterized protein</fullName>
    </submittedName>
</protein>